<comment type="caution">
    <text evidence="1">The sequence shown here is derived from an EMBL/GenBank/DDBJ whole genome shotgun (WGS) entry which is preliminary data.</text>
</comment>
<protein>
    <submittedName>
        <fullName evidence="1">Uncharacterized protein</fullName>
    </submittedName>
</protein>
<evidence type="ECO:0000313" key="1">
    <source>
        <dbReference type="EMBL" id="KAF4656168.1"/>
    </source>
</evidence>
<reference evidence="1 2" key="1">
    <citation type="submission" date="2020-04" db="EMBL/GenBank/DDBJ databases">
        <title>Perkinsus chesapeaki whole genome sequence.</title>
        <authorList>
            <person name="Bogema D.R."/>
        </authorList>
    </citation>
    <scope>NUCLEOTIDE SEQUENCE [LARGE SCALE GENOMIC DNA]</scope>
    <source>
        <strain evidence="1">ATCC PRA-425</strain>
    </source>
</reference>
<gene>
    <name evidence="1" type="ORF">FOL47_009111</name>
</gene>
<proteinExistence type="predicted"/>
<name>A0A7J6LAA8_PERCH</name>
<keyword evidence="2" id="KW-1185">Reference proteome</keyword>
<dbReference type="AlphaFoldDB" id="A0A7J6LAA8"/>
<dbReference type="EMBL" id="JAAPAO010000614">
    <property type="protein sequence ID" value="KAF4656168.1"/>
    <property type="molecule type" value="Genomic_DNA"/>
</dbReference>
<organism evidence="1 2">
    <name type="scientific">Perkinsus chesapeaki</name>
    <name type="common">Clam parasite</name>
    <name type="synonym">Perkinsus andrewsi</name>
    <dbReference type="NCBI Taxonomy" id="330153"/>
    <lineage>
        <taxon>Eukaryota</taxon>
        <taxon>Sar</taxon>
        <taxon>Alveolata</taxon>
        <taxon>Perkinsozoa</taxon>
        <taxon>Perkinsea</taxon>
        <taxon>Perkinsida</taxon>
        <taxon>Perkinsidae</taxon>
        <taxon>Perkinsus</taxon>
    </lineage>
</organism>
<sequence>MDISFIPETGQFSQFINKIEFRRNSQVRFLSQIDAGSPTTIYTCVYVDKDVGDGIEINVQGVLCTRMIKDSNGLLDEQFLEMKATNDKTYLFTRQHGKLLPYEYGCPRTCYISVAGRFANFIYSITLAETQAQLLRQENETSPRIVYTCNSRTTIMSGGLKAQLSGPQCDKMIQDSGGQLDKNFLIFEVDLTERLLIAKVPDGIDHYEDTGCPI</sequence>
<evidence type="ECO:0000313" key="2">
    <source>
        <dbReference type="Proteomes" id="UP000591131"/>
    </source>
</evidence>
<dbReference type="Proteomes" id="UP000591131">
    <property type="component" value="Unassembled WGS sequence"/>
</dbReference>
<accession>A0A7J6LAA8</accession>